<dbReference type="InterPro" id="IPR005379">
    <property type="entry name" value="FDM1-5/IDN2_XH"/>
</dbReference>
<evidence type="ECO:0000256" key="1">
    <source>
        <dbReference type="SAM" id="Coils"/>
    </source>
</evidence>
<dbReference type="EMBL" id="MU273455">
    <property type="protein sequence ID" value="KAH9530364.1"/>
    <property type="molecule type" value="Genomic_DNA"/>
</dbReference>
<comment type="caution">
    <text evidence="5">The sequence shown here is derived from an EMBL/GenBank/DDBJ whole genome shotgun (WGS) entry which is preliminary data.</text>
</comment>
<dbReference type="EMBL" id="MU273450">
    <property type="protein sequence ID" value="KAH9530380.1"/>
    <property type="molecule type" value="Genomic_DNA"/>
</dbReference>
<feature type="region of interest" description="Disordered" evidence="2">
    <location>
        <begin position="199"/>
        <end position="218"/>
    </location>
</feature>
<reference evidence="5" key="1">
    <citation type="submission" date="2022-01" db="EMBL/GenBank/DDBJ databases">
        <title>WGS assembly of Sphagnum magellanicum.</title>
        <authorList>
            <person name="Barry K."/>
            <person name="Liang S."/>
            <person name="Shu S."/>
            <person name="Plott C."/>
            <person name="Grimwood J."/>
            <person name="Healey A."/>
        </authorList>
    </citation>
    <scope>NUCLEOTIDE SEQUENCE</scope>
    <source>
        <strain evidence="5">Gp0060578</strain>
    </source>
</reference>
<evidence type="ECO:0000256" key="2">
    <source>
        <dbReference type="SAM" id="MobiDB-lite"/>
    </source>
</evidence>
<dbReference type="PANTHER" id="PTHR21596">
    <property type="entry name" value="RIBONUCLEASE P SUBUNIT P38"/>
    <property type="match status" value="1"/>
</dbReference>
<dbReference type="AlphaFoldDB" id="A0AAD4LTP6"/>
<name>A0AAD4LTP6_9BRYO</name>
<evidence type="ECO:0000313" key="5">
    <source>
        <dbReference type="EMBL" id="KAH9530380.1"/>
    </source>
</evidence>
<keyword evidence="1" id="KW-0175">Coiled coil</keyword>
<accession>A0AAD4LTP6</accession>
<feature type="coiled-coil region" evidence="1">
    <location>
        <begin position="72"/>
        <end position="127"/>
    </location>
</feature>
<keyword evidence="7" id="KW-1185">Reference proteome</keyword>
<protein>
    <recommendedName>
        <fullName evidence="3">Factor of DNA methylation 1-5/IDN2 domain-containing protein</fullName>
    </recommendedName>
</protein>
<feature type="coiled-coil region" evidence="1">
    <location>
        <begin position="4"/>
        <end position="31"/>
    </location>
</feature>
<dbReference type="Proteomes" id="UP000828922">
    <property type="component" value="Unassembled WGS sequence"/>
</dbReference>
<sequence length="218" mass="25106">MEVLTELVRLQAKLQQEKVELTKKHEEAFKDLELRFQSDQTILAKSVETEVQTKLAAEERDVQRALEVAIAHDDPQRRCERHEKKIQELQEELLNIREDLDNRTDMVNALNTKHMSTNDELQEAKKEVIDEADPQLVSLCEDYGAEVCASITDALKKIMTCNPSGRYIVEVPWNYITNKEATMKDIVLQLGELIKQNDSPIKAPAKRRRNTARRNTPA</sequence>
<proteinExistence type="predicted"/>
<dbReference type="Pfam" id="PF03469">
    <property type="entry name" value="XH"/>
    <property type="match status" value="1"/>
</dbReference>
<dbReference type="InterPro" id="IPR045177">
    <property type="entry name" value="FDM1-5/IDN2"/>
</dbReference>
<dbReference type="GO" id="GO:0080188">
    <property type="term" value="P:gene silencing by siRNA-directed DNA methylation"/>
    <property type="evidence" value="ECO:0007669"/>
    <property type="project" value="InterPro"/>
</dbReference>
<evidence type="ECO:0000313" key="6">
    <source>
        <dbReference type="EMBL" id="KAH9530384.1"/>
    </source>
</evidence>
<evidence type="ECO:0000313" key="7">
    <source>
        <dbReference type="Proteomes" id="UP000828922"/>
    </source>
</evidence>
<organism evidence="5 7">
    <name type="scientific">Sphagnum magellanicum</name>
    <dbReference type="NCBI Taxonomy" id="128215"/>
    <lineage>
        <taxon>Eukaryota</taxon>
        <taxon>Viridiplantae</taxon>
        <taxon>Streptophyta</taxon>
        <taxon>Embryophyta</taxon>
        <taxon>Bryophyta</taxon>
        <taxon>Sphagnophytina</taxon>
        <taxon>Sphagnopsida</taxon>
        <taxon>Sphagnales</taxon>
        <taxon>Sphagnaceae</taxon>
        <taxon>Sphagnum</taxon>
    </lineage>
</organism>
<gene>
    <name evidence="5" type="ORF">CY35_U001200</name>
    <name evidence="6" type="ORF">CY35_U001600</name>
    <name evidence="4" type="ORF">CY35_U002900</name>
</gene>
<evidence type="ECO:0000259" key="3">
    <source>
        <dbReference type="Pfam" id="PF03469"/>
    </source>
</evidence>
<evidence type="ECO:0000313" key="4">
    <source>
        <dbReference type="EMBL" id="KAH9530364.1"/>
    </source>
</evidence>
<dbReference type="EMBL" id="MU273450">
    <property type="protein sequence ID" value="KAH9530384.1"/>
    <property type="molecule type" value="Genomic_DNA"/>
</dbReference>
<feature type="domain" description="Factor of DNA methylation 1-5/IDN2" evidence="3">
    <location>
        <begin position="120"/>
        <end position="196"/>
    </location>
</feature>